<sequence length="115" mass="12351">MRKYLASLSSKIASKEADTLVEALAALLIAALGATLLATMVMVSTNVSVTSRQSLSNLYKAEAGMAESGVSGVDFSFGKINIQVKVWTYQAKDDSGQVVFERYQNISARPENAQQ</sequence>
<keyword evidence="1" id="KW-0472">Membrane</keyword>
<feature type="transmembrane region" description="Helical" evidence="1">
    <location>
        <begin position="20"/>
        <end position="43"/>
    </location>
</feature>
<comment type="caution">
    <text evidence="2">The sequence shown here is derived from an EMBL/GenBank/DDBJ whole genome shotgun (WGS) entry which is preliminary data.</text>
</comment>
<dbReference type="Proteomes" id="UP000468327">
    <property type="component" value="Unassembled WGS sequence"/>
</dbReference>
<reference evidence="2 3" key="1">
    <citation type="submission" date="2019-11" db="EMBL/GenBank/DDBJ databases">
        <title>Whole genome shotgun sequencing (WGS) data from Adlercreutzia equolifaciens ResAG-91, Eggerthella lenta MRI-F36, MRI-F37, MRI-F40, ResAG-49, ResAG-88, ResAG-121, ResAG-145, and Gordonibacter sp. ResAG-5, ResAG-26, ResAG-43, ResAG-50, ResAG-59.</title>
        <authorList>
            <person name="Stoll D.A."/>
            <person name="Danylec N."/>
            <person name="Franz C.M.A.P."/>
            <person name="Huch M."/>
        </authorList>
    </citation>
    <scope>NUCLEOTIDE SEQUENCE [LARGE SCALE GENOMIC DNA]</scope>
    <source>
        <strain evidence="2 3">ResAG-59</strain>
    </source>
</reference>
<proteinExistence type="predicted"/>
<protein>
    <submittedName>
        <fullName evidence="2">Uncharacterized protein</fullName>
    </submittedName>
</protein>
<dbReference type="AlphaFoldDB" id="A0A6N8IIE8"/>
<accession>A0A6N8IIE8</accession>
<keyword evidence="1" id="KW-1133">Transmembrane helix</keyword>
<evidence type="ECO:0000313" key="3">
    <source>
        <dbReference type="Proteomes" id="UP000468327"/>
    </source>
</evidence>
<dbReference type="EMBL" id="WPOC01000009">
    <property type="protein sequence ID" value="MVN15150.1"/>
    <property type="molecule type" value="Genomic_DNA"/>
</dbReference>
<name>A0A6N8IIE8_9ACTN</name>
<dbReference type="RefSeq" id="WP_157005115.1">
    <property type="nucleotide sequence ID" value="NZ_DBEZYS010000126.1"/>
</dbReference>
<evidence type="ECO:0000256" key="1">
    <source>
        <dbReference type="SAM" id="Phobius"/>
    </source>
</evidence>
<gene>
    <name evidence="2" type="ORF">GO738_07270</name>
</gene>
<keyword evidence="3" id="KW-1185">Reference proteome</keyword>
<organism evidence="2 3">
    <name type="scientific">Gordonibacter urolithinfaciens</name>
    <dbReference type="NCBI Taxonomy" id="1335613"/>
    <lineage>
        <taxon>Bacteria</taxon>
        <taxon>Bacillati</taxon>
        <taxon>Actinomycetota</taxon>
        <taxon>Coriobacteriia</taxon>
        <taxon>Eggerthellales</taxon>
        <taxon>Eggerthellaceae</taxon>
        <taxon>Gordonibacter</taxon>
    </lineage>
</organism>
<keyword evidence="1" id="KW-0812">Transmembrane</keyword>
<evidence type="ECO:0000313" key="2">
    <source>
        <dbReference type="EMBL" id="MVN15150.1"/>
    </source>
</evidence>